<dbReference type="Gene3D" id="3.30.470.20">
    <property type="entry name" value="ATP-grasp fold, B domain"/>
    <property type="match status" value="1"/>
</dbReference>
<dbReference type="EMBL" id="JAJFBX010000625">
    <property type="protein sequence ID" value="MCC2749157.1"/>
    <property type="molecule type" value="Genomic_DNA"/>
</dbReference>
<name>A0AAW4WRQ0_9FIRM</name>
<dbReference type="GO" id="GO:0016301">
    <property type="term" value="F:kinase activity"/>
    <property type="evidence" value="ECO:0007669"/>
    <property type="project" value="InterPro"/>
</dbReference>
<sequence length="69" mass="8121">TNAQGEDVVAGVRTPMHISEMEQKFPEAFVQFKQVCETLEKHYRDMQDMEFTVEHGKLYMLQTRNGKRT</sequence>
<reference evidence="2" key="1">
    <citation type="submission" date="2021-10" db="EMBL/GenBank/DDBJ databases">
        <title>Collection of gut derived symbiotic bacterial strains cultured from healthy donors.</title>
        <authorList>
            <person name="Lin H."/>
            <person name="Littmann E."/>
            <person name="Claire K."/>
            <person name="Pamer E."/>
        </authorList>
    </citation>
    <scope>NUCLEOTIDE SEQUENCE</scope>
    <source>
        <strain evidence="2">MSK.22.92</strain>
    </source>
</reference>
<comment type="caution">
    <text evidence="2">The sequence shown here is derived from an EMBL/GenBank/DDBJ whole genome shotgun (WGS) entry which is preliminary data.</text>
</comment>
<dbReference type="RefSeq" id="WP_306783857.1">
    <property type="nucleotide sequence ID" value="NZ_JAJFBX010000625.1"/>
</dbReference>
<dbReference type="SUPFAM" id="SSF56059">
    <property type="entry name" value="Glutathione synthetase ATP-binding domain-like"/>
    <property type="match status" value="1"/>
</dbReference>
<feature type="non-terminal residue" evidence="2">
    <location>
        <position position="1"/>
    </location>
</feature>
<evidence type="ECO:0000313" key="2">
    <source>
        <dbReference type="EMBL" id="MCC2749157.1"/>
    </source>
</evidence>
<accession>A0AAW4WRQ0</accession>
<feature type="non-terminal residue" evidence="2">
    <location>
        <position position="69"/>
    </location>
</feature>
<evidence type="ECO:0000313" key="3">
    <source>
        <dbReference type="Proteomes" id="UP001197847"/>
    </source>
</evidence>
<dbReference type="PANTHER" id="PTHR22931">
    <property type="entry name" value="PHOSPHOENOLPYRUVATE DIKINASE-RELATED"/>
    <property type="match status" value="1"/>
</dbReference>
<proteinExistence type="predicted"/>
<organism evidence="2 3">
    <name type="scientific">Agathobacter rectalis</name>
    <dbReference type="NCBI Taxonomy" id="39491"/>
    <lineage>
        <taxon>Bacteria</taxon>
        <taxon>Bacillati</taxon>
        <taxon>Bacillota</taxon>
        <taxon>Clostridia</taxon>
        <taxon>Lachnospirales</taxon>
        <taxon>Lachnospiraceae</taxon>
        <taxon>Agathobacter</taxon>
    </lineage>
</organism>
<dbReference type="Pfam" id="PF01326">
    <property type="entry name" value="PPDK_N"/>
    <property type="match status" value="1"/>
</dbReference>
<dbReference type="PANTHER" id="PTHR22931:SF9">
    <property type="entry name" value="PYRUVATE, PHOSPHATE DIKINASE 1, CHLOROPLASTIC"/>
    <property type="match status" value="1"/>
</dbReference>
<dbReference type="Proteomes" id="UP001197847">
    <property type="component" value="Unassembled WGS sequence"/>
</dbReference>
<dbReference type="GO" id="GO:0005524">
    <property type="term" value="F:ATP binding"/>
    <property type="evidence" value="ECO:0007669"/>
    <property type="project" value="InterPro"/>
</dbReference>
<protein>
    <recommendedName>
        <fullName evidence="1">Pyruvate phosphate dikinase AMP/ATP-binding domain-containing protein</fullName>
    </recommendedName>
</protein>
<dbReference type="InterPro" id="IPR010121">
    <property type="entry name" value="Pyruvate_phosphate_dikinase"/>
</dbReference>
<dbReference type="GO" id="GO:0050242">
    <property type="term" value="F:pyruvate, phosphate dikinase activity"/>
    <property type="evidence" value="ECO:0007669"/>
    <property type="project" value="InterPro"/>
</dbReference>
<dbReference type="InterPro" id="IPR002192">
    <property type="entry name" value="PPDK_AMP/ATP-bd"/>
</dbReference>
<evidence type="ECO:0000259" key="1">
    <source>
        <dbReference type="Pfam" id="PF01326"/>
    </source>
</evidence>
<dbReference type="AlphaFoldDB" id="A0AAW4WRQ0"/>
<feature type="domain" description="Pyruvate phosphate dikinase AMP/ATP-binding" evidence="1">
    <location>
        <begin position="30"/>
        <end position="68"/>
    </location>
</feature>
<gene>
    <name evidence="2" type="ORF">LK487_19490</name>
</gene>